<dbReference type="OrthoDB" id="1879501at2759"/>
<organism evidence="2 3">
    <name type="scientific">Olea europaea subsp. europaea</name>
    <dbReference type="NCBI Taxonomy" id="158383"/>
    <lineage>
        <taxon>Eukaryota</taxon>
        <taxon>Viridiplantae</taxon>
        <taxon>Streptophyta</taxon>
        <taxon>Embryophyta</taxon>
        <taxon>Tracheophyta</taxon>
        <taxon>Spermatophyta</taxon>
        <taxon>Magnoliopsida</taxon>
        <taxon>eudicotyledons</taxon>
        <taxon>Gunneridae</taxon>
        <taxon>Pentapetalae</taxon>
        <taxon>asterids</taxon>
        <taxon>lamiids</taxon>
        <taxon>Lamiales</taxon>
        <taxon>Oleaceae</taxon>
        <taxon>Oleeae</taxon>
        <taxon>Olea</taxon>
    </lineage>
</organism>
<dbReference type="Gramene" id="OE9A106469T1">
    <property type="protein sequence ID" value="OE9A106469C1"/>
    <property type="gene ID" value="OE9A106469"/>
</dbReference>
<accession>A0A8S0PSH0</accession>
<proteinExistence type="predicted"/>
<dbReference type="AlphaFoldDB" id="A0A8S0PSH0"/>
<dbReference type="EMBL" id="CACTIH010000205">
    <property type="protein sequence ID" value="CAA2957035.1"/>
    <property type="molecule type" value="Genomic_DNA"/>
</dbReference>
<feature type="region of interest" description="Disordered" evidence="1">
    <location>
        <begin position="1"/>
        <end position="34"/>
    </location>
</feature>
<evidence type="ECO:0000313" key="3">
    <source>
        <dbReference type="Proteomes" id="UP000594638"/>
    </source>
</evidence>
<dbReference type="Proteomes" id="UP000594638">
    <property type="component" value="Unassembled WGS sequence"/>
</dbReference>
<sequence length="149" mass="16765">MEEQQNKQGYDHPIHSQVKKVKRESEKNITGGSVAHPNITRMITRQHSRSRLGLAIAGQGQSISVAHQQFYKICPNPKGKAAKISYFLQSSSSASTWQRIVQFLGCFRPRKLSVLWWFGQARFKKLLVQPNASKSVLAMSSSLLVLTKV</sequence>
<name>A0A8S0PSH0_OLEEU</name>
<gene>
    <name evidence="2" type="ORF">OLEA9_A106469</name>
</gene>
<evidence type="ECO:0000256" key="1">
    <source>
        <dbReference type="SAM" id="MobiDB-lite"/>
    </source>
</evidence>
<reference evidence="2 3" key="1">
    <citation type="submission" date="2019-12" db="EMBL/GenBank/DDBJ databases">
        <authorList>
            <person name="Alioto T."/>
            <person name="Alioto T."/>
            <person name="Gomez Garrido J."/>
        </authorList>
    </citation>
    <scope>NUCLEOTIDE SEQUENCE [LARGE SCALE GENOMIC DNA]</scope>
</reference>
<keyword evidence="3" id="KW-1185">Reference proteome</keyword>
<comment type="caution">
    <text evidence="2">The sequence shown here is derived from an EMBL/GenBank/DDBJ whole genome shotgun (WGS) entry which is preliminary data.</text>
</comment>
<evidence type="ECO:0000313" key="2">
    <source>
        <dbReference type="EMBL" id="CAA2957035.1"/>
    </source>
</evidence>
<protein>
    <submittedName>
        <fullName evidence="2">Uncharacterized protein</fullName>
    </submittedName>
</protein>